<evidence type="ECO:0000256" key="1">
    <source>
        <dbReference type="SAM" id="MobiDB-lite"/>
    </source>
</evidence>
<proteinExistence type="predicted"/>
<reference evidence="2" key="1">
    <citation type="submission" date="2020-05" db="EMBL/GenBank/DDBJ databases">
        <title>Mycena genomes resolve the evolution of fungal bioluminescence.</title>
        <authorList>
            <person name="Tsai I.J."/>
        </authorList>
    </citation>
    <scope>NUCLEOTIDE SEQUENCE</scope>
    <source>
        <strain evidence="2">CCC161011</strain>
    </source>
</reference>
<dbReference type="AlphaFoldDB" id="A0A8H6XZ73"/>
<evidence type="ECO:0000313" key="2">
    <source>
        <dbReference type="EMBL" id="KAF7349086.1"/>
    </source>
</evidence>
<protein>
    <submittedName>
        <fullName evidence="2">Uncharacterized protein</fullName>
    </submittedName>
</protein>
<comment type="caution">
    <text evidence="2">The sequence shown here is derived from an EMBL/GenBank/DDBJ whole genome shotgun (WGS) entry which is preliminary data.</text>
</comment>
<accession>A0A8H6XZ73</accession>
<gene>
    <name evidence="2" type="ORF">MVEN_01430600</name>
</gene>
<sequence length="238" mass="27132">MRATRLFAHLWQRRRSVPTSRLSLTRKSPTHLRLRAVDGGYALVHLLPPVLPHIAGSPPLRRPFLRHADAGPTPHCRRSPRYCGACATPLINADIRLPWEGMLHTNFRPSFDKQNDSRRVTDRSRPGPVKTTAVHVDRTAYGPVRLTQALFLKTHDRTTRAGRRRRRTRTHSAPPQALKIQMRMTPFTLDGDPLGLPRSAFVPLERAEAKAKPPPRRKRFQLALEQRYIRRGDNGSDA</sequence>
<name>A0A8H6XZ73_9AGAR</name>
<keyword evidence="3" id="KW-1185">Reference proteome</keyword>
<dbReference type="EMBL" id="JACAZI010000011">
    <property type="protein sequence ID" value="KAF7349086.1"/>
    <property type="molecule type" value="Genomic_DNA"/>
</dbReference>
<evidence type="ECO:0000313" key="3">
    <source>
        <dbReference type="Proteomes" id="UP000620124"/>
    </source>
</evidence>
<organism evidence="2 3">
    <name type="scientific">Mycena venus</name>
    <dbReference type="NCBI Taxonomy" id="2733690"/>
    <lineage>
        <taxon>Eukaryota</taxon>
        <taxon>Fungi</taxon>
        <taxon>Dikarya</taxon>
        <taxon>Basidiomycota</taxon>
        <taxon>Agaricomycotina</taxon>
        <taxon>Agaricomycetes</taxon>
        <taxon>Agaricomycetidae</taxon>
        <taxon>Agaricales</taxon>
        <taxon>Marasmiineae</taxon>
        <taxon>Mycenaceae</taxon>
        <taxon>Mycena</taxon>
    </lineage>
</organism>
<feature type="region of interest" description="Disordered" evidence="1">
    <location>
        <begin position="109"/>
        <end position="132"/>
    </location>
</feature>
<dbReference type="Proteomes" id="UP000620124">
    <property type="component" value="Unassembled WGS sequence"/>
</dbReference>
<feature type="compositionally biased region" description="Basic and acidic residues" evidence="1">
    <location>
        <begin position="110"/>
        <end position="125"/>
    </location>
</feature>